<feature type="signal peptide" evidence="10">
    <location>
        <begin position="1"/>
        <end position="30"/>
    </location>
</feature>
<dbReference type="InterPro" id="IPR051395">
    <property type="entry name" value="Cytochrome_c_Peroxidase/MauG"/>
</dbReference>
<dbReference type="InterPro" id="IPR036909">
    <property type="entry name" value="Cyt_c-like_dom_sf"/>
</dbReference>
<reference evidence="12 13" key="1">
    <citation type="submission" date="2019-01" db="EMBL/GenBank/DDBJ databases">
        <authorList>
            <person name="Chen W.-M."/>
        </authorList>
    </citation>
    <scope>NUCLEOTIDE SEQUENCE [LARGE SCALE GENOMIC DNA]</scope>
    <source>
        <strain evidence="12 13">KYPY4</strain>
    </source>
</reference>
<evidence type="ECO:0000256" key="5">
    <source>
        <dbReference type="ARBA" id="ARBA00022764"/>
    </source>
</evidence>
<organism evidence="12 13">
    <name type="scientific">Rubrivivax rivuli</name>
    <dbReference type="NCBI Taxonomy" id="1862385"/>
    <lineage>
        <taxon>Bacteria</taxon>
        <taxon>Pseudomonadati</taxon>
        <taxon>Pseudomonadota</taxon>
        <taxon>Betaproteobacteria</taxon>
        <taxon>Burkholderiales</taxon>
        <taxon>Sphaerotilaceae</taxon>
        <taxon>Rubrivivax</taxon>
    </lineage>
</organism>
<evidence type="ECO:0000313" key="12">
    <source>
        <dbReference type="EMBL" id="RVU43332.1"/>
    </source>
</evidence>
<keyword evidence="4 10" id="KW-0732">Signal</keyword>
<feature type="chain" id="PRO_5019068635" description="Cytochrome c domain-containing protein" evidence="10">
    <location>
        <begin position="31"/>
        <end position="404"/>
    </location>
</feature>
<evidence type="ECO:0000256" key="10">
    <source>
        <dbReference type="SAM" id="SignalP"/>
    </source>
</evidence>
<evidence type="ECO:0000256" key="8">
    <source>
        <dbReference type="PIRSR" id="PIRSR000294-1"/>
    </source>
</evidence>
<dbReference type="GO" id="GO:0046872">
    <property type="term" value="F:metal ion binding"/>
    <property type="evidence" value="ECO:0007669"/>
    <property type="project" value="UniProtKB-KW"/>
</dbReference>
<keyword evidence="6" id="KW-0560">Oxidoreductase</keyword>
<feature type="binding site" description="covalent" evidence="8">
    <location>
        <position position="99"/>
    </location>
    <ligand>
        <name>heme c</name>
        <dbReference type="ChEBI" id="CHEBI:61717"/>
        <label>1</label>
    </ligand>
</feature>
<dbReference type="InterPro" id="IPR009056">
    <property type="entry name" value="Cyt_c-like_dom"/>
</dbReference>
<accession>A0A437R9B9</accession>
<dbReference type="EMBL" id="SACR01000007">
    <property type="protein sequence ID" value="RVU43332.1"/>
    <property type="molecule type" value="Genomic_DNA"/>
</dbReference>
<dbReference type="SUPFAM" id="SSF46626">
    <property type="entry name" value="Cytochrome c"/>
    <property type="match status" value="2"/>
</dbReference>
<dbReference type="PROSITE" id="PS51007">
    <property type="entry name" value="CYTC"/>
    <property type="match status" value="2"/>
</dbReference>
<dbReference type="RefSeq" id="WP_128230616.1">
    <property type="nucleotide sequence ID" value="NZ_SACR01000007.1"/>
</dbReference>
<dbReference type="Proteomes" id="UP000285575">
    <property type="component" value="Unassembled WGS sequence"/>
</dbReference>
<dbReference type="PIRSF" id="PIRSF000294">
    <property type="entry name" value="Cytochrome-c_peroxidase"/>
    <property type="match status" value="1"/>
</dbReference>
<feature type="binding site" description="covalent" evidence="8">
    <location>
        <position position="257"/>
    </location>
    <ligand>
        <name>heme c</name>
        <dbReference type="ChEBI" id="CHEBI:61717"/>
        <label>2</label>
    </ligand>
</feature>
<keyword evidence="5" id="KW-0574">Periplasm</keyword>
<evidence type="ECO:0000256" key="7">
    <source>
        <dbReference type="ARBA" id="ARBA00023004"/>
    </source>
</evidence>
<dbReference type="InterPro" id="IPR004852">
    <property type="entry name" value="Di-haem_cyt_c_peroxidsae"/>
</dbReference>
<evidence type="ECO:0000259" key="11">
    <source>
        <dbReference type="PROSITE" id="PS51007"/>
    </source>
</evidence>
<comment type="cofactor">
    <cofactor evidence="8">
        <name>heme</name>
        <dbReference type="ChEBI" id="CHEBI:30413"/>
    </cofactor>
    <text evidence="8">Binds 2 heme groups.</text>
</comment>
<dbReference type="GO" id="GO:0020037">
    <property type="term" value="F:heme binding"/>
    <property type="evidence" value="ECO:0007669"/>
    <property type="project" value="InterPro"/>
</dbReference>
<keyword evidence="13" id="KW-1185">Reference proteome</keyword>
<dbReference type="Pfam" id="PF03150">
    <property type="entry name" value="CCP_MauG"/>
    <property type="match status" value="1"/>
</dbReference>
<dbReference type="GO" id="GO:0009055">
    <property type="term" value="F:electron transfer activity"/>
    <property type="evidence" value="ECO:0007669"/>
    <property type="project" value="InterPro"/>
</dbReference>
<dbReference type="Gene3D" id="1.10.760.10">
    <property type="entry name" value="Cytochrome c-like domain"/>
    <property type="match status" value="2"/>
</dbReference>
<comment type="subcellular location">
    <subcellularLocation>
        <location evidence="1">Periplasm</location>
    </subcellularLocation>
</comment>
<feature type="domain" description="Cytochrome c" evidence="11">
    <location>
        <begin position="77"/>
        <end position="213"/>
    </location>
</feature>
<feature type="binding site" description="covalent" evidence="8">
    <location>
        <position position="102"/>
    </location>
    <ligand>
        <name>heme c</name>
        <dbReference type="ChEBI" id="CHEBI:61717"/>
        <label>1</label>
    </ligand>
</feature>
<comment type="caution">
    <text evidence="12">The sequence shown here is derived from an EMBL/GenBank/DDBJ whole genome shotgun (WGS) entry which is preliminary data.</text>
</comment>
<evidence type="ECO:0000256" key="4">
    <source>
        <dbReference type="ARBA" id="ARBA00022729"/>
    </source>
</evidence>
<evidence type="ECO:0000256" key="1">
    <source>
        <dbReference type="ARBA" id="ARBA00004418"/>
    </source>
</evidence>
<sequence length="404" mass="43644">MKRDGVVGLGRAGRLLVLLLALAAALQAQSAEPETEPEREAGILPFTPAELQQIQAHGPWPPPRHRDASNRFVGQPAAVAFGRQLFFDASLSARGDLACASCHIPARAFQDGRAVALPAGERPRNTPSLFDAAGHRWLGWDGAHDSLWAASITPLLAAGEMAAKPAHLAQRLRARPALERAYTQAFGRPLPADPAQLPVDLGKALAAYQATLVSPRTPFDDFRDAMARGDRRGAARYPLAAQRGLRLFIGEGRCTVCHAGPGFTNGEFADIGVPFFVPGGVDSGRHGGLQRLLASPWNRLGSHNDAGPADPQAVATRHVVQQHRNFGEFRVPGLRQLVHTAPYMHNGSLRTLPDVVRHYSELNEERLHTDGERILRPLRLSPQQTDDLLAFLRSLSTVSPAPAP</sequence>
<evidence type="ECO:0000256" key="6">
    <source>
        <dbReference type="ARBA" id="ARBA00023002"/>
    </source>
</evidence>
<dbReference type="AlphaFoldDB" id="A0A437R9B9"/>
<keyword evidence="7 9" id="KW-0408">Iron</keyword>
<protein>
    <recommendedName>
        <fullName evidence="11">Cytochrome c domain-containing protein</fullName>
    </recommendedName>
</protein>
<dbReference type="GO" id="GO:0042597">
    <property type="term" value="C:periplasmic space"/>
    <property type="evidence" value="ECO:0007669"/>
    <property type="project" value="UniProtKB-SubCell"/>
</dbReference>
<evidence type="ECO:0000256" key="2">
    <source>
        <dbReference type="ARBA" id="ARBA00022617"/>
    </source>
</evidence>
<feature type="binding site" description="axial binding residue" evidence="9">
    <location>
        <position position="103"/>
    </location>
    <ligand>
        <name>heme c</name>
        <dbReference type="ChEBI" id="CHEBI:61717"/>
        <label>1</label>
    </ligand>
    <ligandPart>
        <name>Fe</name>
        <dbReference type="ChEBI" id="CHEBI:18248"/>
    </ligandPart>
</feature>
<keyword evidence="2 8" id="KW-0349">Heme</keyword>
<dbReference type="PANTHER" id="PTHR30600">
    <property type="entry name" value="CYTOCHROME C PEROXIDASE-RELATED"/>
    <property type="match status" value="1"/>
</dbReference>
<dbReference type="InterPro" id="IPR026259">
    <property type="entry name" value="MauG/Cytc_peroxidase"/>
</dbReference>
<feature type="binding site" description="axial binding residue" evidence="9">
    <location>
        <position position="258"/>
    </location>
    <ligand>
        <name>heme c</name>
        <dbReference type="ChEBI" id="CHEBI:61717"/>
        <label>2</label>
    </ligand>
    <ligandPart>
        <name>Fe</name>
        <dbReference type="ChEBI" id="CHEBI:18248"/>
    </ligandPart>
</feature>
<comment type="PTM">
    <text evidence="8">Binds 2 heme groups per subunit.</text>
</comment>
<feature type="binding site" description="covalent" evidence="8">
    <location>
        <position position="254"/>
    </location>
    <ligand>
        <name>heme c</name>
        <dbReference type="ChEBI" id="CHEBI:61717"/>
        <label>2</label>
    </ligand>
</feature>
<evidence type="ECO:0000256" key="9">
    <source>
        <dbReference type="PIRSR" id="PIRSR000294-2"/>
    </source>
</evidence>
<evidence type="ECO:0000256" key="3">
    <source>
        <dbReference type="ARBA" id="ARBA00022723"/>
    </source>
</evidence>
<dbReference type="GO" id="GO:0004130">
    <property type="term" value="F:cytochrome-c peroxidase activity"/>
    <property type="evidence" value="ECO:0007669"/>
    <property type="project" value="TreeGrafter"/>
</dbReference>
<dbReference type="OrthoDB" id="9805202at2"/>
<name>A0A437R9B9_9BURK</name>
<keyword evidence="3 9" id="KW-0479">Metal-binding</keyword>
<feature type="domain" description="Cytochrome c" evidence="11">
    <location>
        <begin position="239"/>
        <end position="396"/>
    </location>
</feature>
<proteinExistence type="predicted"/>
<gene>
    <name evidence="12" type="ORF">EOE66_20510</name>
</gene>
<evidence type="ECO:0000313" key="13">
    <source>
        <dbReference type="Proteomes" id="UP000285575"/>
    </source>
</evidence>